<protein>
    <submittedName>
        <fullName evidence="3">Uncharacterized protein</fullName>
    </submittedName>
</protein>
<evidence type="ECO:0000313" key="3">
    <source>
        <dbReference type="EMBL" id="KAJ7204770.1"/>
    </source>
</evidence>
<feature type="compositionally biased region" description="Basic residues" evidence="1">
    <location>
        <begin position="502"/>
        <end position="512"/>
    </location>
</feature>
<organism evidence="3 4">
    <name type="scientific">Mycena pura</name>
    <dbReference type="NCBI Taxonomy" id="153505"/>
    <lineage>
        <taxon>Eukaryota</taxon>
        <taxon>Fungi</taxon>
        <taxon>Dikarya</taxon>
        <taxon>Basidiomycota</taxon>
        <taxon>Agaricomycotina</taxon>
        <taxon>Agaricomycetes</taxon>
        <taxon>Agaricomycetidae</taxon>
        <taxon>Agaricales</taxon>
        <taxon>Marasmiineae</taxon>
        <taxon>Mycenaceae</taxon>
        <taxon>Mycena</taxon>
    </lineage>
</organism>
<feature type="region of interest" description="Disordered" evidence="1">
    <location>
        <begin position="309"/>
        <end position="377"/>
    </location>
</feature>
<evidence type="ECO:0000256" key="1">
    <source>
        <dbReference type="SAM" id="MobiDB-lite"/>
    </source>
</evidence>
<evidence type="ECO:0000256" key="2">
    <source>
        <dbReference type="SAM" id="Phobius"/>
    </source>
</evidence>
<feature type="transmembrane region" description="Helical" evidence="2">
    <location>
        <begin position="98"/>
        <end position="123"/>
    </location>
</feature>
<evidence type="ECO:0000313" key="4">
    <source>
        <dbReference type="Proteomes" id="UP001219525"/>
    </source>
</evidence>
<keyword evidence="2" id="KW-0812">Transmembrane</keyword>
<feature type="compositionally biased region" description="Polar residues" evidence="1">
    <location>
        <begin position="337"/>
        <end position="368"/>
    </location>
</feature>
<dbReference type="Proteomes" id="UP001219525">
    <property type="component" value="Unassembled WGS sequence"/>
</dbReference>
<feature type="compositionally biased region" description="Polar residues" evidence="1">
    <location>
        <begin position="468"/>
        <end position="482"/>
    </location>
</feature>
<feature type="transmembrane region" description="Helical" evidence="2">
    <location>
        <begin position="24"/>
        <end position="49"/>
    </location>
</feature>
<feature type="compositionally biased region" description="Basic and acidic residues" evidence="1">
    <location>
        <begin position="325"/>
        <end position="334"/>
    </location>
</feature>
<keyword evidence="4" id="KW-1185">Reference proteome</keyword>
<feature type="transmembrane region" description="Helical" evidence="2">
    <location>
        <begin position="163"/>
        <end position="181"/>
    </location>
</feature>
<dbReference type="EMBL" id="JARJCW010000046">
    <property type="protein sequence ID" value="KAJ7204770.1"/>
    <property type="molecule type" value="Genomic_DNA"/>
</dbReference>
<reference evidence="3" key="1">
    <citation type="submission" date="2023-03" db="EMBL/GenBank/DDBJ databases">
        <title>Massive genome expansion in bonnet fungi (Mycena s.s.) driven by repeated elements and novel gene families across ecological guilds.</title>
        <authorList>
            <consortium name="Lawrence Berkeley National Laboratory"/>
            <person name="Harder C.B."/>
            <person name="Miyauchi S."/>
            <person name="Viragh M."/>
            <person name="Kuo A."/>
            <person name="Thoen E."/>
            <person name="Andreopoulos B."/>
            <person name="Lu D."/>
            <person name="Skrede I."/>
            <person name="Drula E."/>
            <person name="Henrissat B."/>
            <person name="Morin E."/>
            <person name="Kohler A."/>
            <person name="Barry K."/>
            <person name="LaButti K."/>
            <person name="Morin E."/>
            <person name="Salamov A."/>
            <person name="Lipzen A."/>
            <person name="Mereny Z."/>
            <person name="Hegedus B."/>
            <person name="Baldrian P."/>
            <person name="Stursova M."/>
            <person name="Weitz H."/>
            <person name="Taylor A."/>
            <person name="Grigoriev I.V."/>
            <person name="Nagy L.G."/>
            <person name="Martin F."/>
            <person name="Kauserud H."/>
        </authorList>
    </citation>
    <scope>NUCLEOTIDE SEQUENCE</scope>
    <source>
        <strain evidence="3">9144</strain>
    </source>
</reference>
<sequence>MSMSSSDPAVIPAPPPGTVWVAEIAPALNFLMIGATMGSALVAMLLALFFFSSASMRRKPVFILNVLGLCLGVAGAITNVYEEFRTLLYPNIPLNPRVIIAMGAFDGVTPTVIDSILLLRLYVVYPYSRTPRLKFLFIMGIPVITKIARIINAAIFLSNYAHTIHASTGIGGAAVLITSRLPSVKIEWTLQVFDDVFSSTIFLARVYSQSSFKGKRTISQTVKSLFWISTSNFVFPVILGIAQLAIYVARPDDYLIALYVEAVNFHFTIMGVVFATLWVAESRWADSQNDRFDNGTCLPLLARPSGPNTPFAGSGLQVPPSPRSDFTDDERRPIGDSPQSQRSTRSVQKGDTWNTTPRGQRSRSQISVGGSLGKRSGTPAAEYLRWNAPESPYSPISRSFVDVAGGEDEDLDFELHGDSMVDPGFEGLENVRACCDGKHTVGHHHHHLPVENIAGDIDGASARPVSPSAWSFRSRSGSTNSRDGGPGGIFTWGRADGTKMRFGSRRSTKTAG</sequence>
<feature type="transmembrane region" description="Helical" evidence="2">
    <location>
        <begin position="135"/>
        <end position="157"/>
    </location>
</feature>
<feature type="transmembrane region" description="Helical" evidence="2">
    <location>
        <begin position="254"/>
        <end position="280"/>
    </location>
</feature>
<comment type="caution">
    <text evidence="3">The sequence shown here is derived from an EMBL/GenBank/DDBJ whole genome shotgun (WGS) entry which is preliminary data.</text>
</comment>
<keyword evidence="2" id="KW-0472">Membrane</keyword>
<feature type="region of interest" description="Disordered" evidence="1">
    <location>
        <begin position="468"/>
        <end position="512"/>
    </location>
</feature>
<dbReference type="AlphaFoldDB" id="A0AAD6V9L7"/>
<feature type="transmembrane region" description="Helical" evidence="2">
    <location>
        <begin position="61"/>
        <end position="78"/>
    </location>
</feature>
<accession>A0AAD6V9L7</accession>
<keyword evidence="2" id="KW-1133">Transmembrane helix</keyword>
<name>A0AAD6V9L7_9AGAR</name>
<proteinExistence type="predicted"/>
<gene>
    <name evidence="3" type="ORF">GGX14DRAFT_698708</name>
</gene>
<feature type="transmembrane region" description="Helical" evidence="2">
    <location>
        <begin position="225"/>
        <end position="248"/>
    </location>
</feature>